<dbReference type="Proteomes" id="UP000054662">
    <property type="component" value="Unassembled WGS sequence"/>
</dbReference>
<organism evidence="1 2">
    <name type="scientific">Legionella worsleiensis</name>
    <dbReference type="NCBI Taxonomy" id="45076"/>
    <lineage>
        <taxon>Bacteria</taxon>
        <taxon>Pseudomonadati</taxon>
        <taxon>Pseudomonadota</taxon>
        <taxon>Gammaproteobacteria</taxon>
        <taxon>Legionellales</taxon>
        <taxon>Legionellaceae</taxon>
        <taxon>Legionella</taxon>
    </lineage>
</organism>
<protein>
    <submittedName>
        <fullName evidence="1">Uncharacterized protein</fullName>
    </submittedName>
</protein>
<dbReference type="AlphaFoldDB" id="A0A0W1A3J5"/>
<dbReference type="RefSeq" id="WP_058494234.1">
    <property type="nucleotide sequence ID" value="NZ_CBCRUR010000020.1"/>
</dbReference>
<name>A0A0W1A3J5_9GAMM</name>
<keyword evidence="2" id="KW-1185">Reference proteome</keyword>
<comment type="caution">
    <text evidence="1">The sequence shown here is derived from an EMBL/GenBank/DDBJ whole genome shotgun (WGS) entry which is preliminary data.</text>
</comment>
<dbReference type="STRING" id="45076.Lwor_2485"/>
<reference evidence="1 2" key="1">
    <citation type="submission" date="2015-11" db="EMBL/GenBank/DDBJ databases">
        <title>Genomic analysis of 38 Legionella species identifies large and diverse effector repertoires.</title>
        <authorList>
            <person name="Burstein D."/>
            <person name="Amaro F."/>
            <person name="Zusman T."/>
            <person name="Lifshitz Z."/>
            <person name="Cohen O."/>
            <person name="Gilbert J.A."/>
            <person name="Pupko T."/>
            <person name="Shuman H.A."/>
            <person name="Segal G."/>
        </authorList>
    </citation>
    <scope>NUCLEOTIDE SEQUENCE [LARGE SCALE GENOMIC DNA]</scope>
    <source>
        <strain evidence="1 2">ATCC 49508</strain>
    </source>
</reference>
<dbReference type="PATRIC" id="fig|45076.6.peg.2730"/>
<proteinExistence type="predicted"/>
<evidence type="ECO:0000313" key="2">
    <source>
        <dbReference type="Proteomes" id="UP000054662"/>
    </source>
</evidence>
<evidence type="ECO:0000313" key="1">
    <source>
        <dbReference type="EMBL" id="KTD75919.1"/>
    </source>
</evidence>
<gene>
    <name evidence="1" type="ORF">Lwor_2485</name>
</gene>
<sequence length="255" mass="30194">MEVYEDPARTAELLPRLMNSYIPDDPYTPQTILFIQEKLNELIKSEISPQHVIIIISSWRHYQKLINTGRSAKLRRLKRNIQKLIPLRDEILMDIHNSDLKAFNHKKEDILAIFGKREKIDEFQKYLHRKHGSPYNKYTLTKLFYYELLFIGESFGLTPPLNFYKSSPLKAFLKIIAEPLPEKYKSTDDMLEFYCQQYDNAKKQTHIQDKITALIEMSSLYRSNLIKWELLLNIYRNEISPLILSHEAQPKDTTS</sequence>
<dbReference type="OrthoDB" id="5657160at2"/>
<accession>A0A0W1A3J5</accession>
<dbReference type="EMBL" id="LNZC01000031">
    <property type="protein sequence ID" value="KTD75919.1"/>
    <property type="molecule type" value="Genomic_DNA"/>
</dbReference>